<protein>
    <recommendedName>
        <fullName evidence="1">DJ-1/PfpI domain-containing protein</fullName>
    </recommendedName>
</protein>
<dbReference type="AlphaFoldDB" id="A0A1L9RAQ9"/>
<dbReference type="Gene3D" id="3.40.50.880">
    <property type="match status" value="1"/>
</dbReference>
<evidence type="ECO:0000313" key="3">
    <source>
        <dbReference type="Proteomes" id="UP000184383"/>
    </source>
</evidence>
<dbReference type="InterPro" id="IPR002818">
    <property type="entry name" value="DJ-1/PfpI"/>
</dbReference>
<dbReference type="STRING" id="1073089.A0A1L9RAQ9"/>
<dbReference type="VEuPathDB" id="FungiDB:ASPWEDRAFT_186212"/>
<feature type="domain" description="DJ-1/PfpI" evidence="1">
    <location>
        <begin position="6"/>
        <end position="177"/>
    </location>
</feature>
<dbReference type="SUPFAM" id="SSF52317">
    <property type="entry name" value="Class I glutamine amidotransferase-like"/>
    <property type="match status" value="1"/>
</dbReference>
<evidence type="ECO:0000313" key="2">
    <source>
        <dbReference type="EMBL" id="OJJ31978.1"/>
    </source>
</evidence>
<dbReference type="GeneID" id="63747969"/>
<sequence>MPINHSILALIFPEFEALDFFGPLGSIIPSPNDYYTLKTVNVTNSPSAETSMKNGLTVSSTLSLADALSENEHFDTLFIPGGYGMIPILSDAGLMQQIGELADKASTVFTVCTGSIVLAATGMLDGRGATTNKIVFDEMTPSYPNIKWQKQARWVWDGKFLTSSGVTAGIDAGLDFIANTYVAPEERSADTQEARGNGDAAVIPGFEKEKALKFARFVAFRAEYRWHEDSGDDPFV</sequence>
<dbReference type="EMBL" id="KV878215">
    <property type="protein sequence ID" value="OJJ31978.1"/>
    <property type="molecule type" value="Genomic_DNA"/>
</dbReference>
<organism evidence="2 3">
    <name type="scientific">Aspergillus wentii DTO 134E9</name>
    <dbReference type="NCBI Taxonomy" id="1073089"/>
    <lineage>
        <taxon>Eukaryota</taxon>
        <taxon>Fungi</taxon>
        <taxon>Dikarya</taxon>
        <taxon>Ascomycota</taxon>
        <taxon>Pezizomycotina</taxon>
        <taxon>Eurotiomycetes</taxon>
        <taxon>Eurotiomycetidae</taxon>
        <taxon>Eurotiales</taxon>
        <taxon>Aspergillaceae</taxon>
        <taxon>Aspergillus</taxon>
        <taxon>Aspergillus subgen. Cremei</taxon>
    </lineage>
</organism>
<dbReference type="Pfam" id="PF01965">
    <property type="entry name" value="DJ-1_PfpI"/>
    <property type="match status" value="1"/>
</dbReference>
<proteinExistence type="predicted"/>
<dbReference type="InterPro" id="IPR029062">
    <property type="entry name" value="Class_I_gatase-like"/>
</dbReference>
<evidence type="ECO:0000259" key="1">
    <source>
        <dbReference type="Pfam" id="PF01965"/>
    </source>
</evidence>
<keyword evidence="3" id="KW-1185">Reference proteome</keyword>
<dbReference type="CDD" id="cd03139">
    <property type="entry name" value="GATase1_PfpI_2"/>
    <property type="match status" value="1"/>
</dbReference>
<dbReference type="InterPro" id="IPR052158">
    <property type="entry name" value="INH-QAR"/>
</dbReference>
<dbReference type="Proteomes" id="UP000184383">
    <property type="component" value="Unassembled WGS sequence"/>
</dbReference>
<accession>A0A1L9RAQ9</accession>
<name>A0A1L9RAQ9_ASPWE</name>
<dbReference type="PANTHER" id="PTHR43130:SF15">
    <property type="entry name" value="THIJ_PFPI FAMILY PROTEIN (AFU_ORTHOLOGUE AFUA_5G14240)"/>
    <property type="match status" value="1"/>
</dbReference>
<gene>
    <name evidence="2" type="ORF">ASPWEDRAFT_186212</name>
</gene>
<reference evidence="3" key="1">
    <citation type="journal article" date="2017" name="Genome Biol.">
        <title>Comparative genomics reveals high biological diversity and specific adaptations in the industrially and medically important fungal genus Aspergillus.</title>
        <authorList>
            <person name="de Vries R.P."/>
            <person name="Riley R."/>
            <person name="Wiebenga A."/>
            <person name="Aguilar-Osorio G."/>
            <person name="Amillis S."/>
            <person name="Uchima C.A."/>
            <person name="Anderluh G."/>
            <person name="Asadollahi M."/>
            <person name="Askin M."/>
            <person name="Barry K."/>
            <person name="Battaglia E."/>
            <person name="Bayram O."/>
            <person name="Benocci T."/>
            <person name="Braus-Stromeyer S.A."/>
            <person name="Caldana C."/>
            <person name="Canovas D."/>
            <person name="Cerqueira G.C."/>
            <person name="Chen F."/>
            <person name="Chen W."/>
            <person name="Choi C."/>
            <person name="Clum A."/>
            <person name="Dos Santos R.A."/>
            <person name="Damasio A.R."/>
            <person name="Diallinas G."/>
            <person name="Emri T."/>
            <person name="Fekete E."/>
            <person name="Flipphi M."/>
            <person name="Freyberg S."/>
            <person name="Gallo A."/>
            <person name="Gournas C."/>
            <person name="Habgood R."/>
            <person name="Hainaut M."/>
            <person name="Harispe M.L."/>
            <person name="Henrissat B."/>
            <person name="Hilden K.S."/>
            <person name="Hope R."/>
            <person name="Hossain A."/>
            <person name="Karabika E."/>
            <person name="Karaffa L."/>
            <person name="Karanyi Z."/>
            <person name="Krasevec N."/>
            <person name="Kuo A."/>
            <person name="Kusch H."/>
            <person name="LaButti K."/>
            <person name="Lagendijk E.L."/>
            <person name="Lapidus A."/>
            <person name="Levasseur A."/>
            <person name="Lindquist E."/>
            <person name="Lipzen A."/>
            <person name="Logrieco A.F."/>
            <person name="MacCabe A."/>
            <person name="Maekelae M.R."/>
            <person name="Malavazi I."/>
            <person name="Melin P."/>
            <person name="Meyer V."/>
            <person name="Mielnichuk N."/>
            <person name="Miskei M."/>
            <person name="Molnar A.P."/>
            <person name="Mule G."/>
            <person name="Ngan C.Y."/>
            <person name="Orejas M."/>
            <person name="Orosz E."/>
            <person name="Ouedraogo J.P."/>
            <person name="Overkamp K.M."/>
            <person name="Park H.-S."/>
            <person name="Perrone G."/>
            <person name="Piumi F."/>
            <person name="Punt P.J."/>
            <person name="Ram A.F."/>
            <person name="Ramon A."/>
            <person name="Rauscher S."/>
            <person name="Record E."/>
            <person name="Riano-Pachon D.M."/>
            <person name="Robert V."/>
            <person name="Roehrig J."/>
            <person name="Ruller R."/>
            <person name="Salamov A."/>
            <person name="Salih N.S."/>
            <person name="Samson R.A."/>
            <person name="Sandor E."/>
            <person name="Sanguinetti M."/>
            <person name="Schuetze T."/>
            <person name="Sepcic K."/>
            <person name="Shelest E."/>
            <person name="Sherlock G."/>
            <person name="Sophianopoulou V."/>
            <person name="Squina F.M."/>
            <person name="Sun H."/>
            <person name="Susca A."/>
            <person name="Todd R.B."/>
            <person name="Tsang A."/>
            <person name="Unkles S.E."/>
            <person name="van de Wiele N."/>
            <person name="van Rossen-Uffink D."/>
            <person name="Oliveira J.V."/>
            <person name="Vesth T.C."/>
            <person name="Visser J."/>
            <person name="Yu J.-H."/>
            <person name="Zhou M."/>
            <person name="Andersen M.R."/>
            <person name="Archer D.B."/>
            <person name="Baker S.E."/>
            <person name="Benoit I."/>
            <person name="Brakhage A.A."/>
            <person name="Braus G.H."/>
            <person name="Fischer R."/>
            <person name="Frisvad J.C."/>
            <person name="Goldman G.H."/>
            <person name="Houbraken J."/>
            <person name="Oakley B."/>
            <person name="Pocsi I."/>
            <person name="Scazzocchio C."/>
            <person name="Seiboth B."/>
            <person name="vanKuyk P.A."/>
            <person name="Wortman J."/>
            <person name="Dyer P.S."/>
            <person name="Grigoriev I.V."/>
        </authorList>
    </citation>
    <scope>NUCLEOTIDE SEQUENCE [LARGE SCALE GENOMIC DNA]</scope>
    <source>
        <strain evidence="3">DTO 134E9</strain>
    </source>
</reference>
<dbReference type="RefSeq" id="XP_040685655.1">
    <property type="nucleotide sequence ID" value="XM_040832121.1"/>
</dbReference>
<dbReference type="OrthoDB" id="543156at2759"/>
<dbReference type="PANTHER" id="PTHR43130">
    <property type="entry name" value="ARAC-FAMILY TRANSCRIPTIONAL REGULATOR"/>
    <property type="match status" value="1"/>
</dbReference>